<dbReference type="OMA" id="THILIEC"/>
<feature type="compositionally biased region" description="Polar residues" evidence="1">
    <location>
        <begin position="108"/>
        <end position="121"/>
    </location>
</feature>
<feature type="compositionally biased region" description="Polar residues" evidence="1">
    <location>
        <begin position="45"/>
        <end position="56"/>
    </location>
</feature>
<organism evidence="2 3">
    <name type="scientific">Mixia osmundae (strain CBS 9802 / IAM 14324 / JCM 22182 / KY 12970)</name>
    <dbReference type="NCBI Taxonomy" id="764103"/>
    <lineage>
        <taxon>Eukaryota</taxon>
        <taxon>Fungi</taxon>
        <taxon>Dikarya</taxon>
        <taxon>Basidiomycota</taxon>
        <taxon>Pucciniomycotina</taxon>
        <taxon>Mixiomycetes</taxon>
        <taxon>Mixiales</taxon>
        <taxon>Mixiaceae</taxon>
        <taxon>Mixia</taxon>
    </lineage>
</organism>
<feature type="compositionally biased region" description="Low complexity" evidence="1">
    <location>
        <begin position="95"/>
        <end position="107"/>
    </location>
</feature>
<comment type="caution">
    <text evidence="2">The sequence shown here is derived from an EMBL/GenBank/DDBJ whole genome shotgun (WGS) entry which is preliminary data.</text>
</comment>
<dbReference type="HOGENOM" id="CLU_016658_0_0_1"/>
<dbReference type="InParanoid" id="G7DYE2"/>
<dbReference type="RefSeq" id="XP_014570102.1">
    <property type="nucleotide sequence ID" value="XM_014714616.1"/>
</dbReference>
<dbReference type="PRINTS" id="PR00388">
    <property type="entry name" value="PDIESTERASE2"/>
</dbReference>
<dbReference type="Gene3D" id="3.60.15.10">
    <property type="entry name" value="Ribonuclease Z/Hydroxyacylglutathione hydrolase-like"/>
    <property type="match status" value="1"/>
</dbReference>
<dbReference type="FunCoup" id="G7DYE2">
    <property type="interactions" value="34"/>
</dbReference>
<evidence type="ECO:0000313" key="3">
    <source>
        <dbReference type="Proteomes" id="UP000009131"/>
    </source>
</evidence>
<proteinExistence type="predicted"/>
<name>G7DYE2_MIXOS</name>
<evidence type="ECO:0000256" key="1">
    <source>
        <dbReference type="SAM" id="MobiDB-lite"/>
    </source>
</evidence>
<accession>G7DYE2</accession>
<dbReference type="GO" id="GO:0047555">
    <property type="term" value="F:3',5'-cyclic-GMP phosphodiesterase activity"/>
    <property type="evidence" value="ECO:0007669"/>
    <property type="project" value="TreeGrafter"/>
</dbReference>
<evidence type="ECO:0000313" key="2">
    <source>
        <dbReference type="EMBL" id="GAA95602.1"/>
    </source>
</evidence>
<dbReference type="OrthoDB" id="258495at2759"/>
<dbReference type="AlphaFoldDB" id="G7DYE2"/>
<dbReference type="CDD" id="cd07735">
    <property type="entry name" value="class_II_PDE_MBL-fold"/>
    <property type="match status" value="1"/>
</dbReference>
<evidence type="ECO:0008006" key="4">
    <source>
        <dbReference type="Google" id="ProtNLM"/>
    </source>
</evidence>
<keyword evidence="3" id="KW-1185">Reference proteome</keyword>
<protein>
    <recommendedName>
        <fullName evidence="4">3',5'-cyclic-nucleotide phosphodiesterase</fullName>
    </recommendedName>
</protein>
<feature type="compositionally biased region" description="Basic residues" evidence="1">
    <location>
        <begin position="1"/>
        <end position="11"/>
    </location>
</feature>
<dbReference type="GO" id="GO:0004115">
    <property type="term" value="F:3',5'-cyclic-AMP phosphodiesterase activity"/>
    <property type="evidence" value="ECO:0007669"/>
    <property type="project" value="InterPro"/>
</dbReference>
<dbReference type="SUPFAM" id="SSF56281">
    <property type="entry name" value="Metallo-hydrolase/oxidoreductase"/>
    <property type="match status" value="1"/>
</dbReference>
<dbReference type="eggNOG" id="ENOG502RFKK">
    <property type="taxonomic scope" value="Eukaryota"/>
</dbReference>
<dbReference type="InterPro" id="IPR000396">
    <property type="entry name" value="Pdiesterase2"/>
</dbReference>
<dbReference type="STRING" id="764103.G7DYE2"/>
<dbReference type="Proteomes" id="UP000009131">
    <property type="component" value="Unassembled WGS sequence"/>
</dbReference>
<reference evidence="2 3" key="2">
    <citation type="journal article" date="2012" name="Open Biol.">
        <title>Characteristics of nucleosomes and linker DNA regions on the genome of the basidiomycete Mixia osmundae revealed by mono- and dinucleosome mapping.</title>
        <authorList>
            <person name="Nishida H."/>
            <person name="Kondo S."/>
            <person name="Matsumoto T."/>
            <person name="Suzuki Y."/>
            <person name="Yoshikawa H."/>
            <person name="Taylor T.D."/>
            <person name="Sugiyama J."/>
        </authorList>
    </citation>
    <scope>NUCLEOTIDE SEQUENCE [LARGE SCALE GENOMIC DNA]</scope>
    <source>
        <strain evidence="3">CBS 9802 / IAM 14324 / JCM 22182 / KY 12970</strain>
    </source>
</reference>
<feature type="region of interest" description="Disordered" evidence="1">
    <location>
        <begin position="1"/>
        <end position="131"/>
    </location>
</feature>
<dbReference type="GO" id="GO:1902660">
    <property type="term" value="P:negative regulation of glucose mediated signaling pathway"/>
    <property type="evidence" value="ECO:0007669"/>
    <property type="project" value="TreeGrafter"/>
</dbReference>
<sequence length="487" mass="52732">MDARQPQRRSSRQLPRPATPDSVLSGRATGATEQLRSSNDRLRSTAPSPFDTSSLPAESRRKTPGATPARRTASSDVSLSARAKRTARTAKDGLPSSSSGMPSPAHSTGPSQISTIASSSKGIEHGAGKRIRLNDNPTFDMLVIGCGGGPLESNLSAYLVKQRNKAWTEQCLALEAGSGMGAMQNILNDAPEALDDFGLQESTAQAAAGKMLDLIQAFVITHAHLDHISALVLAAGSAPRSKRIWGSPTTLSHMTDIFSGRVWPKLALSESDITPSFPNPPYIYATADVNTSAPFTPVDGIEVCAHAISHGTSLDGTVYDSTAVFVTSLEHDQGFLFFGDVESDAISRSPRNAAVWRKAARKIADEQLATIFLECSYGDDRPMPQLFGHLKPSHLIGELQVLADFLRELDHTEHRTKRRRRRDAHPNSPLSDLPLHGLTVCVIHVKDDIEHGVDLREVIRRELAELDKSAQLGCTFLVLEQGMRLEF</sequence>
<dbReference type="PANTHER" id="PTHR28283">
    <property type="entry name" value="3',5'-CYCLIC-NUCLEOTIDE PHOSPHODIESTERASE 1"/>
    <property type="match status" value="1"/>
</dbReference>
<dbReference type="InterPro" id="IPR036866">
    <property type="entry name" value="RibonucZ/Hydroxyglut_hydro"/>
</dbReference>
<dbReference type="Pfam" id="PF02112">
    <property type="entry name" value="PDEase_II"/>
    <property type="match status" value="1"/>
</dbReference>
<dbReference type="EMBL" id="BABT02000062">
    <property type="protein sequence ID" value="GAA95602.1"/>
    <property type="molecule type" value="Genomic_DNA"/>
</dbReference>
<dbReference type="GO" id="GO:0006198">
    <property type="term" value="P:cAMP catabolic process"/>
    <property type="evidence" value="ECO:0007669"/>
    <property type="project" value="InterPro"/>
</dbReference>
<gene>
    <name evidence="2" type="primary">Mo02258</name>
    <name evidence="2" type="ORF">E5Q_02258</name>
</gene>
<dbReference type="PANTHER" id="PTHR28283:SF1">
    <property type="entry name" value="3',5'-CYCLIC-NUCLEOTIDE PHOSPHODIESTERASE 1"/>
    <property type="match status" value="1"/>
</dbReference>
<reference evidence="2 3" key="1">
    <citation type="journal article" date="2011" name="J. Gen. Appl. Microbiol.">
        <title>Draft genome sequencing of the enigmatic basidiomycete Mixia osmundae.</title>
        <authorList>
            <person name="Nishida H."/>
            <person name="Nagatsuka Y."/>
            <person name="Sugiyama J."/>
        </authorList>
    </citation>
    <scope>NUCLEOTIDE SEQUENCE [LARGE SCALE GENOMIC DNA]</scope>
    <source>
        <strain evidence="3">CBS 9802 / IAM 14324 / JCM 22182 / KY 12970</strain>
    </source>
</reference>